<feature type="region of interest" description="Disordered" evidence="1">
    <location>
        <begin position="1"/>
        <end position="22"/>
    </location>
</feature>
<gene>
    <name evidence="2" type="ORF">I7278_00630</name>
</gene>
<reference evidence="2" key="1">
    <citation type="journal article" date="2018" name="Genome Biol.">
        <title>SKESA: strategic k-mer extension for scrupulous assemblies.</title>
        <authorList>
            <person name="Souvorov A."/>
            <person name="Agarwala R."/>
            <person name="Lipman D.J."/>
        </authorList>
    </citation>
    <scope>NUCLEOTIDE SEQUENCE</scope>
    <source>
        <strain evidence="2">1930</strain>
    </source>
</reference>
<sequence>MATTASRNKYRTHATDAAKSERKGDYQAAACHWKTAAIYAPNATESNWVAARIDFCETRNHEEIVA</sequence>
<protein>
    <submittedName>
        <fullName evidence="2">ANR family transcriptional regulator</fullName>
    </submittedName>
</protein>
<dbReference type="EMBL" id="DACQKT010000001">
    <property type="protein sequence ID" value="HAS6675308.1"/>
    <property type="molecule type" value="Genomic_DNA"/>
</dbReference>
<dbReference type="NCBIfam" id="NF033650">
    <property type="entry name" value="ANR_neg_reg"/>
    <property type="match status" value="1"/>
</dbReference>
<proteinExistence type="predicted"/>
<dbReference type="InterPro" id="IPR047666">
    <property type="entry name" value="ANR_neg_reg"/>
</dbReference>
<comment type="caution">
    <text evidence="2">The sequence shown here is derived from an EMBL/GenBank/DDBJ whole genome shotgun (WGS) entry which is preliminary data.</text>
</comment>
<accession>A0A8H9MU43</accession>
<evidence type="ECO:0000256" key="1">
    <source>
        <dbReference type="SAM" id="MobiDB-lite"/>
    </source>
</evidence>
<feature type="compositionally biased region" description="Basic and acidic residues" evidence="1">
    <location>
        <begin position="13"/>
        <end position="22"/>
    </location>
</feature>
<organism evidence="2">
    <name type="scientific">Vibrio parahaemolyticus</name>
    <dbReference type="NCBI Taxonomy" id="670"/>
    <lineage>
        <taxon>Bacteria</taxon>
        <taxon>Pseudomonadati</taxon>
        <taxon>Pseudomonadota</taxon>
        <taxon>Gammaproteobacteria</taxon>
        <taxon>Vibrionales</taxon>
        <taxon>Vibrionaceae</taxon>
        <taxon>Vibrio</taxon>
    </lineage>
</organism>
<reference evidence="2" key="2">
    <citation type="submission" date="2019-12" db="EMBL/GenBank/DDBJ databases">
        <authorList>
            <consortium name="NCBI Pathogen Detection Project"/>
        </authorList>
    </citation>
    <scope>NUCLEOTIDE SEQUENCE</scope>
    <source>
        <strain evidence="2">1930</strain>
    </source>
</reference>
<dbReference type="AlphaFoldDB" id="A0A8H9MU43"/>
<name>A0A8H9MU43_VIBPH</name>
<dbReference type="RefSeq" id="WP_024700519.1">
    <property type="nucleotide sequence ID" value="NZ_CP046412.1"/>
</dbReference>
<evidence type="ECO:0000313" key="2">
    <source>
        <dbReference type="EMBL" id="HAS6675308.1"/>
    </source>
</evidence>
<dbReference type="Proteomes" id="UP000856022">
    <property type="component" value="Unassembled WGS sequence"/>
</dbReference>